<comment type="caution">
    <text evidence="2">The sequence shown here is derived from an EMBL/GenBank/DDBJ whole genome shotgun (WGS) entry which is preliminary data.</text>
</comment>
<evidence type="ECO:0000313" key="2">
    <source>
        <dbReference type="EMBL" id="GGB39612.1"/>
    </source>
</evidence>
<organism evidence="2 3">
    <name type="scientific">Lentibacillus populi</name>
    <dbReference type="NCBI Taxonomy" id="1827502"/>
    <lineage>
        <taxon>Bacteria</taxon>
        <taxon>Bacillati</taxon>
        <taxon>Bacillota</taxon>
        <taxon>Bacilli</taxon>
        <taxon>Bacillales</taxon>
        <taxon>Bacillaceae</taxon>
        <taxon>Lentibacillus</taxon>
    </lineage>
</organism>
<protein>
    <submittedName>
        <fullName evidence="2">Spore germination protein GerPC</fullName>
    </submittedName>
</protein>
<evidence type="ECO:0000256" key="1">
    <source>
        <dbReference type="SAM" id="Coils"/>
    </source>
</evidence>
<dbReference type="RefSeq" id="WP_088049704.1">
    <property type="nucleotide sequence ID" value="NZ_BMJD01000010.1"/>
</dbReference>
<feature type="coiled-coil region" evidence="1">
    <location>
        <begin position="17"/>
        <end position="44"/>
    </location>
</feature>
<sequence length="200" mass="23338">MNGNEWTNYFYDLHQHMKEQDKKIKKLESRLNQVEQIAQEKNKNTIEKIEYNFDQLKIERLDGTLHIGLTPSDLANIDDLGINQANQANQGDQVGVEQPIKQTLLTDLSRYLSKEGPTLIQHLAEQYRNPVDKGFQSIMLQDIEKQLPHRIAFYEQEARKNNKVVSEDQLTAYITEQIKQEIYQSLVSYMQGNEQKGEDQ</sequence>
<proteinExistence type="predicted"/>
<dbReference type="Pfam" id="PF10737">
    <property type="entry name" value="GerPC"/>
    <property type="match status" value="1"/>
</dbReference>
<reference evidence="2" key="2">
    <citation type="submission" date="2020-09" db="EMBL/GenBank/DDBJ databases">
        <authorList>
            <person name="Sun Q."/>
            <person name="Zhou Y."/>
        </authorList>
    </citation>
    <scope>NUCLEOTIDE SEQUENCE</scope>
    <source>
        <strain evidence="2">CGMCC 1.15454</strain>
    </source>
</reference>
<dbReference type="InterPro" id="IPR019673">
    <property type="entry name" value="Spore_germination_GerPC"/>
</dbReference>
<name>A0A9W5TWR6_9BACI</name>
<accession>A0A9W5TWR6</accession>
<dbReference type="EMBL" id="BMJD01000010">
    <property type="protein sequence ID" value="GGB39612.1"/>
    <property type="molecule type" value="Genomic_DNA"/>
</dbReference>
<keyword evidence="1" id="KW-0175">Coiled coil</keyword>
<dbReference type="AlphaFoldDB" id="A0A9W5TWR6"/>
<dbReference type="Proteomes" id="UP000621492">
    <property type="component" value="Unassembled WGS sequence"/>
</dbReference>
<gene>
    <name evidence="2" type="primary">gerPC</name>
    <name evidence="2" type="ORF">GCM10011409_16410</name>
</gene>
<keyword evidence="3" id="KW-1185">Reference proteome</keyword>
<reference evidence="2" key="1">
    <citation type="journal article" date="2014" name="Int. J. Syst. Evol. Microbiol.">
        <title>Complete genome sequence of Corynebacterium casei LMG S-19264T (=DSM 44701T), isolated from a smear-ripened cheese.</title>
        <authorList>
            <consortium name="US DOE Joint Genome Institute (JGI-PGF)"/>
            <person name="Walter F."/>
            <person name="Albersmeier A."/>
            <person name="Kalinowski J."/>
            <person name="Ruckert C."/>
        </authorList>
    </citation>
    <scope>NUCLEOTIDE SEQUENCE</scope>
    <source>
        <strain evidence="2">CGMCC 1.15454</strain>
    </source>
</reference>
<evidence type="ECO:0000313" key="3">
    <source>
        <dbReference type="Proteomes" id="UP000621492"/>
    </source>
</evidence>